<proteinExistence type="predicted"/>
<evidence type="ECO:0000313" key="2">
    <source>
        <dbReference type="EMBL" id="GAH66331.1"/>
    </source>
</evidence>
<dbReference type="AlphaFoldDB" id="X1H7Z5"/>
<feature type="non-terminal residue" evidence="2">
    <location>
        <position position="1"/>
    </location>
</feature>
<accession>X1H7Z5</accession>
<protein>
    <submittedName>
        <fullName evidence="2">Uncharacterized protein</fullName>
    </submittedName>
</protein>
<keyword evidence="1" id="KW-0812">Transmembrane</keyword>
<evidence type="ECO:0000256" key="1">
    <source>
        <dbReference type="SAM" id="Phobius"/>
    </source>
</evidence>
<reference evidence="2" key="1">
    <citation type="journal article" date="2014" name="Front. Microbiol.">
        <title>High frequency of phylogenetically diverse reductive dehalogenase-homologous genes in deep subseafloor sedimentary metagenomes.</title>
        <authorList>
            <person name="Kawai M."/>
            <person name="Futagami T."/>
            <person name="Toyoda A."/>
            <person name="Takaki Y."/>
            <person name="Nishi S."/>
            <person name="Hori S."/>
            <person name="Arai W."/>
            <person name="Tsubouchi T."/>
            <person name="Morono Y."/>
            <person name="Uchiyama I."/>
            <person name="Ito T."/>
            <person name="Fujiyama A."/>
            <person name="Inagaki F."/>
            <person name="Takami H."/>
        </authorList>
    </citation>
    <scope>NUCLEOTIDE SEQUENCE</scope>
    <source>
        <strain evidence="2">Expedition CK06-06</strain>
    </source>
</reference>
<comment type="caution">
    <text evidence="2">The sequence shown here is derived from an EMBL/GenBank/DDBJ whole genome shotgun (WGS) entry which is preliminary data.</text>
</comment>
<gene>
    <name evidence="2" type="ORF">S03H2_42928</name>
</gene>
<dbReference type="EMBL" id="BARU01026747">
    <property type="protein sequence ID" value="GAH66331.1"/>
    <property type="molecule type" value="Genomic_DNA"/>
</dbReference>
<name>X1H7Z5_9ZZZZ</name>
<keyword evidence="1" id="KW-0472">Membrane</keyword>
<keyword evidence="1" id="KW-1133">Transmembrane helix</keyword>
<sequence>ITRTESQKIKIFEKLRFIPIYLPAIILNKLILIVRMSIKI</sequence>
<feature type="transmembrane region" description="Helical" evidence="1">
    <location>
        <begin position="20"/>
        <end position="38"/>
    </location>
</feature>
<organism evidence="2">
    <name type="scientific">marine sediment metagenome</name>
    <dbReference type="NCBI Taxonomy" id="412755"/>
    <lineage>
        <taxon>unclassified sequences</taxon>
        <taxon>metagenomes</taxon>
        <taxon>ecological metagenomes</taxon>
    </lineage>
</organism>